<comment type="caution">
    <text evidence="2">The sequence shown here is derived from an EMBL/GenBank/DDBJ whole genome shotgun (WGS) entry which is preliminary data.</text>
</comment>
<gene>
    <name evidence="2" type="ORF">HAX54_014834</name>
</gene>
<organism evidence="2 3">
    <name type="scientific">Datura stramonium</name>
    <name type="common">Jimsonweed</name>
    <name type="synonym">Common thornapple</name>
    <dbReference type="NCBI Taxonomy" id="4076"/>
    <lineage>
        <taxon>Eukaryota</taxon>
        <taxon>Viridiplantae</taxon>
        <taxon>Streptophyta</taxon>
        <taxon>Embryophyta</taxon>
        <taxon>Tracheophyta</taxon>
        <taxon>Spermatophyta</taxon>
        <taxon>Magnoliopsida</taxon>
        <taxon>eudicotyledons</taxon>
        <taxon>Gunneridae</taxon>
        <taxon>Pentapetalae</taxon>
        <taxon>asterids</taxon>
        <taxon>lamiids</taxon>
        <taxon>Solanales</taxon>
        <taxon>Solanaceae</taxon>
        <taxon>Solanoideae</taxon>
        <taxon>Datureae</taxon>
        <taxon>Datura</taxon>
    </lineage>
</organism>
<keyword evidence="3" id="KW-1185">Reference proteome</keyword>
<sequence>LGKKDSNGKPLGGRDRGGYDFLHWSETRAATVLLSGKEKKITTVDREGGVVVVVFGDSWHSKGEERSVGYGGRVMVAGFYWSLKMVEMDEGLFGTFWLFTGGSEEWSRRRSGGKEEDDEGEGSLGVC</sequence>
<evidence type="ECO:0000313" key="3">
    <source>
        <dbReference type="Proteomes" id="UP000823775"/>
    </source>
</evidence>
<dbReference type="EMBL" id="JACEIK010001932">
    <property type="protein sequence ID" value="MCD7473180.1"/>
    <property type="molecule type" value="Genomic_DNA"/>
</dbReference>
<evidence type="ECO:0000313" key="2">
    <source>
        <dbReference type="EMBL" id="MCD7473180.1"/>
    </source>
</evidence>
<feature type="non-terminal residue" evidence="2">
    <location>
        <position position="1"/>
    </location>
</feature>
<reference evidence="2 3" key="1">
    <citation type="journal article" date="2021" name="BMC Genomics">
        <title>Datura genome reveals duplications of psychoactive alkaloid biosynthetic genes and high mutation rate following tissue culture.</title>
        <authorList>
            <person name="Rajewski A."/>
            <person name="Carter-House D."/>
            <person name="Stajich J."/>
            <person name="Litt A."/>
        </authorList>
    </citation>
    <scope>NUCLEOTIDE SEQUENCE [LARGE SCALE GENOMIC DNA]</scope>
    <source>
        <strain evidence="2">AR-01</strain>
    </source>
</reference>
<feature type="compositionally biased region" description="Basic and acidic residues" evidence="1">
    <location>
        <begin position="105"/>
        <end position="114"/>
    </location>
</feature>
<proteinExistence type="predicted"/>
<accession>A0ABS8TNR3</accession>
<feature type="region of interest" description="Disordered" evidence="1">
    <location>
        <begin position="104"/>
        <end position="127"/>
    </location>
</feature>
<evidence type="ECO:0000256" key="1">
    <source>
        <dbReference type="SAM" id="MobiDB-lite"/>
    </source>
</evidence>
<feature type="non-terminal residue" evidence="2">
    <location>
        <position position="127"/>
    </location>
</feature>
<name>A0ABS8TNR3_DATST</name>
<dbReference type="Proteomes" id="UP000823775">
    <property type="component" value="Unassembled WGS sequence"/>
</dbReference>
<protein>
    <submittedName>
        <fullName evidence="2">Uncharacterized protein</fullName>
    </submittedName>
</protein>